<gene>
    <name evidence="1" type="ORF">BpHYR1_007853</name>
</gene>
<dbReference type="EMBL" id="REGN01000656">
    <property type="protein sequence ID" value="RNA40262.1"/>
    <property type="molecule type" value="Genomic_DNA"/>
</dbReference>
<protein>
    <submittedName>
        <fullName evidence="1">Uncharacterized protein</fullName>
    </submittedName>
</protein>
<name>A0A3M7SX11_BRAPC</name>
<dbReference type="Proteomes" id="UP000276133">
    <property type="component" value="Unassembled WGS sequence"/>
</dbReference>
<keyword evidence="2" id="KW-1185">Reference proteome</keyword>
<reference evidence="1 2" key="1">
    <citation type="journal article" date="2018" name="Sci. Rep.">
        <title>Genomic signatures of local adaptation to the degree of environmental predictability in rotifers.</title>
        <authorList>
            <person name="Franch-Gras L."/>
            <person name="Hahn C."/>
            <person name="Garcia-Roger E.M."/>
            <person name="Carmona M.J."/>
            <person name="Serra M."/>
            <person name="Gomez A."/>
        </authorList>
    </citation>
    <scope>NUCLEOTIDE SEQUENCE [LARGE SCALE GENOMIC DNA]</scope>
    <source>
        <strain evidence="1">HYR1</strain>
    </source>
</reference>
<dbReference type="AlphaFoldDB" id="A0A3M7SX11"/>
<evidence type="ECO:0000313" key="1">
    <source>
        <dbReference type="EMBL" id="RNA40262.1"/>
    </source>
</evidence>
<accession>A0A3M7SX11</accession>
<organism evidence="1 2">
    <name type="scientific">Brachionus plicatilis</name>
    <name type="common">Marine rotifer</name>
    <name type="synonym">Brachionus muelleri</name>
    <dbReference type="NCBI Taxonomy" id="10195"/>
    <lineage>
        <taxon>Eukaryota</taxon>
        <taxon>Metazoa</taxon>
        <taxon>Spiralia</taxon>
        <taxon>Gnathifera</taxon>
        <taxon>Rotifera</taxon>
        <taxon>Eurotatoria</taxon>
        <taxon>Monogononta</taxon>
        <taxon>Pseudotrocha</taxon>
        <taxon>Ploima</taxon>
        <taxon>Brachionidae</taxon>
        <taxon>Brachionus</taxon>
    </lineage>
</organism>
<evidence type="ECO:0000313" key="2">
    <source>
        <dbReference type="Proteomes" id="UP000276133"/>
    </source>
</evidence>
<sequence>MLEVGVCQDKILVYVSKVVGGEKALAYLHVTRGDAHHLILLLVRLDAKQALEFCVDHFFVCHISKTARTKSAGLVDPRCTSRSHQRNRSRRLNSHGEPTLPHFFSTHTSWFISELNWIILDNWSRSIAYIDWQMCSKSSWLILST</sequence>
<comment type="caution">
    <text evidence="1">The sequence shown here is derived from an EMBL/GenBank/DDBJ whole genome shotgun (WGS) entry which is preliminary data.</text>
</comment>
<proteinExistence type="predicted"/>